<sequence>MEAKGVDGLESQSSLGTVVRGTLGFFRRFGLRMVGWFFGTCLSLVLLYLLLALVLNELDFVTMEHKLFHGWARVASRTSAAMTVPFYAWFLLFPPSRYGLNMTGLITACSSHFIHIALVWVDVKPFDDSQVWADLMADRGDVGQLRHPLLSQIPWPVMCLLGGCAYLALAALVVEQIFKTIDRDRMTAFALCCSSYTTGMFLLFYVDRLIAETRNTTESQAVWYPLTFIAILVLASLVCLTRELPSRQRSNAPPLVSASRSKKDG</sequence>
<evidence type="ECO:0000256" key="1">
    <source>
        <dbReference type="SAM" id="Phobius"/>
    </source>
</evidence>
<accession>A0A6T6CCS4</accession>
<proteinExistence type="predicted"/>
<name>A0A6T6CCS4_9RHOD</name>
<feature type="transmembrane region" description="Helical" evidence="1">
    <location>
        <begin position="186"/>
        <end position="206"/>
    </location>
</feature>
<feature type="transmembrane region" description="Helical" evidence="1">
    <location>
        <begin position="33"/>
        <end position="54"/>
    </location>
</feature>
<feature type="transmembrane region" description="Helical" evidence="1">
    <location>
        <begin position="221"/>
        <end position="240"/>
    </location>
</feature>
<protein>
    <submittedName>
        <fullName evidence="2">Uncharacterized protein</fullName>
    </submittedName>
</protein>
<keyword evidence="1" id="KW-1133">Transmembrane helix</keyword>
<organism evidence="2">
    <name type="scientific">Compsopogon caeruleus</name>
    <dbReference type="NCBI Taxonomy" id="31354"/>
    <lineage>
        <taxon>Eukaryota</taxon>
        <taxon>Rhodophyta</taxon>
        <taxon>Compsopogonophyceae</taxon>
        <taxon>Compsopogonales</taxon>
        <taxon>Compsopogonaceae</taxon>
        <taxon>Compsopogon</taxon>
    </lineage>
</organism>
<evidence type="ECO:0000313" key="3">
    <source>
        <dbReference type="EMBL" id="CAD9233106.1"/>
    </source>
</evidence>
<dbReference type="EMBL" id="HBGH01009349">
    <property type="protein sequence ID" value="CAD9233106.1"/>
    <property type="molecule type" value="Transcribed_RNA"/>
</dbReference>
<dbReference type="AlphaFoldDB" id="A0A6T6CCS4"/>
<feature type="transmembrane region" description="Helical" evidence="1">
    <location>
        <begin position="100"/>
        <end position="121"/>
    </location>
</feature>
<dbReference type="EMBL" id="HBGH01009347">
    <property type="protein sequence ID" value="CAD9233105.1"/>
    <property type="molecule type" value="Transcribed_RNA"/>
</dbReference>
<keyword evidence="1" id="KW-0812">Transmembrane</keyword>
<reference evidence="2" key="1">
    <citation type="submission" date="2021-01" db="EMBL/GenBank/DDBJ databases">
        <authorList>
            <person name="Corre E."/>
            <person name="Pelletier E."/>
            <person name="Niang G."/>
            <person name="Scheremetjew M."/>
            <person name="Finn R."/>
            <person name="Kale V."/>
            <person name="Holt S."/>
            <person name="Cochrane G."/>
            <person name="Meng A."/>
            <person name="Brown T."/>
            <person name="Cohen L."/>
        </authorList>
    </citation>
    <scope>NUCLEOTIDE SEQUENCE</scope>
    <source>
        <strain evidence="2">SAG 36.94</strain>
    </source>
</reference>
<evidence type="ECO:0000313" key="2">
    <source>
        <dbReference type="EMBL" id="CAD9233105.1"/>
    </source>
</evidence>
<feature type="transmembrane region" description="Helical" evidence="1">
    <location>
        <begin position="74"/>
        <end position="93"/>
    </location>
</feature>
<gene>
    <name evidence="2" type="ORF">CCAE0312_LOCUS5190</name>
    <name evidence="3" type="ORF">CCAE0312_LOCUS5191</name>
</gene>
<feature type="transmembrane region" description="Helical" evidence="1">
    <location>
        <begin position="153"/>
        <end position="174"/>
    </location>
</feature>
<keyword evidence="1" id="KW-0472">Membrane</keyword>